<accession>A0A2H9N4E1</accession>
<evidence type="ECO:0000313" key="4">
    <source>
        <dbReference type="EMBL" id="PIV89883.1"/>
    </source>
</evidence>
<dbReference type="EMBL" id="PFFF01000009">
    <property type="protein sequence ID" value="PIV89883.1"/>
    <property type="molecule type" value="Genomic_DNA"/>
</dbReference>
<name>A0A2G9LJ07_HUBC1</name>
<evidence type="ECO:0000313" key="2">
    <source>
        <dbReference type="EMBL" id="PIN66505.1"/>
    </source>
</evidence>
<evidence type="ECO:0000256" key="1">
    <source>
        <dbReference type="SAM" id="Phobius"/>
    </source>
</evidence>
<accession>A0A2G9LJ07</accession>
<dbReference type="Proteomes" id="UP000230713">
    <property type="component" value="Unassembled WGS sequence"/>
</dbReference>
<keyword evidence="1" id="KW-0472">Membrane</keyword>
<keyword evidence="1" id="KW-0812">Transmembrane</keyword>
<proteinExistence type="predicted"/>
<sequence length="139" mass="15939">MTEKTEQQKEQKYKKIALVLISLLIIVTCFIILFPQKSPLPQDLEQQATAFLLEKYKPGSCYGMPRVIHKGETLPKPKIEISDHCITMGRTCAPFEYIFDYEIWDGHCCSIIIYKGVLTYLDGNFTDNLISNKTENVPC</sequence>
<evidence type="ECO:0000313" key="7">
    <source>
        <dbReference type="EMBL" id="PJC01668.1"/>
    </source>
</evidence>
<dbReference type="Proteomes" id="UP000228888">
    <property type="component" value="Unassembled WGS sequence"/>
</dbReference>
<dbReference type="EMBL" id="PCUF01000025">
    <property type="protein sequence ID" value="PIN66505.1"/>
    <property type="molecule type" value="Genomic_DNA"/>
</dbReference>
<dbReference type="EMBL" id="PFUW01000010">
    <property type="protein sequence ID" value="PJB04321.1"/>
    <property type="molecule type" value="Genomic_DNA"/>
</dbReference>
<gene>
    <name evidence="7" type="ORF">CO072_00475</name>
    <name evidence="6" type="ORF">CO124_00455</name>
    <name evidence="3" type="ORF">COS45_00570</name>
    <name evidence="4" type="ORF">COW47_00365</name>
    <name evidence="2" type="ORF">COW69_01890</name>
    <name evidence="5" type="ORF">COZ66_00480</name>
</gene>
<reference evidence="8 9" key="1">
    <citation type="submission" date="2017-09" db="EMBL/GenBank/DDBJ databases">
        <title>Depth-based differentiation of microbial function through sediment-hosted aquifers and enrichment of novel symbionts in the deep terrestrial subsurface.</title>
        <authorList>
            <person name="Probst A.J."/>
            <person name="Ladd B."/>
            <person name="Jarett J.K."/>
            <person name="Geller-Mcgrath D.E."/>
            <person name="Sieber C.M.K."/>
            <person name="Emerson J.B."/>
            <person name="Anantharaman K."/>
            <person name="Thomas B.C."/>
            <person name="Malmstrom R."/>
            <person name="Stieglmeier M."/>
            <person name="Klingl A."/>
            <person name="Woyke T."/>
            <person name="Ryan C.M."/>
            <person name="Banfield J.F."/>
        </authorList>
    </citation>
    <scope>NUCLEOTIDE SEQUENCE [LARGE SCALE GENOMIC DNA]</scope>
</reference>
<accession>A0A2H9QTK1</accession>
<dbReference type="Proteomes" id="UP000231232">
    <property type="component" value="Unassembled WGS sequence"/>
</dbReference>
<reference evidence="2 10" key="2">
    <citation type="submission" date="2017-09" db="EMBL/GenBank/DDBJ databases">
        <title>Depth-based differentiation of microbial function through sediment-hosted aquifers and enrichment of novel symbionts in the deep terrestrial subsurface.</title>
        <authorList>
            <person name="Probst A.J."/>
            <person name="Ladd B."/>
            <person name="Jarett J.K."/>
            <person name="Geller-Mcgrath D.E."/>
            <person name="Sieber C.M."/>
            <person name="Emerson J.B."/>
            <person name="Anantharaman K."/>
            <person name="Thomas B.C."/>
            <person name="Malmstrom R."/>
            <person name="Stieglmeier M."/>
            <person name="Klingl A."/>
            <person name="Woyke T."/>
            <person name="Ryan C.M."/>
            <person name="Banfield J.F."/>
        </authorList>
    </citation>
    <scope>NUCLEOTIDE SEQUENCE [LARGE SCALE GENOMIC DNA]</scope>
    <source>
        <strain evidence="3">CG03_land_8_20_14_0_80_31_114</strain>
        <strain evidence="4">CG17_big_fil_post_rev_8_21_14_2_50_31_73</strain>
        <strain evidence="2">CG18_big_fil_WC_8_21_14_2_50_31_19</strain>
        <strain evidence="5">CG_4_8_14_3_um_filter</strain>
        <strain evidence="7">CG_4_9_14_0_8_um_filter_31_21</strain>
        <strain evidence="6">CG_4_9_14_3_um_filter_31_125</strain>
    </source>
</reference>
<evidence type="ECO:0000313" key="5">
    <source>
        <dbReference type="EMBL" id="PIX28241.1"/>
    </source>
</evidence>
<dbReference type="Proteomes" id="UP000228989">
    <property type="component" value="Unassembled WGS sequence"/>
</dbReference>
<dbReference type="Proteomes" id="UP000229789">
    <property type="component" value="Unassembled WGS sequence"/>
</dbReference>
<accession>A0A2H9MPB2</accession>
<dbReference type="AlphaFoldDB" id="A0A2G9LJ07"/>
<evidence type="ECO:0000313" key="6">
    <source>
        <dbReference type="EMBL" id="PJB04321.1"/>
    </source>
</evidence>
<accession>A0A2H9M3J5</accession>
<dbReference type="EMBL" id="PEUT01000011">
    <property type="protein sequence ID" value="PIV13870.1"/>
    <property type="molecule type" value="Genomic_DNA"/>
</dbReference>
<evidence type="ECO:0000313" key="9">
    <source>
        <dbReference type="Proteomes" id="UP000228989"/>
    </source>
</evidence>
<dbReference type="EMBL" id="PFIH01000017">
    <property type="protein sequence ID" value="PIX28241.1"/>
    <property type="molecule type" value="Genomic_DNA"/>
</dbReference>
<feature type="transmembrane region" description="Helical" evidence="1">
    <location>
        <begin position="16"/>
        <end position="34"/>
    </location>
</feature>
<evidence type="ECO:0000313" key="3">
    <source>
        <dbReference type="EMBL" id="PIV13870.1"/>
    </source>
</evidence>
<organism evidence="2 10">
    <name type="scientific">Huberarchaeum crystalense</name>
    <dbReference type="NCBI Taxonomy" id="2014257"/>
    <lineage>
        <taxon>Archaea</taxon>
        <taxon>Candidatus Huberarchaeota</taxon>
        <taxon>Candidatus Huberarchaeia</taxon>
        <taxon>Candidatus Huberarchaeales</taxon>
        <taxon>Candidatus Huberarchaeaceae</taxon>
        <taxon>Candidatus Huberarchaeum</taxon>
    </lineage>
</organism>
<protein>
    <submittedName>
        <fullName evidence="2">Uncharacterized protein</fullName>
    </submittedName>
</protein>
<evidence type="ECO:0000313" key="10">
    <source>
        <dbReference type="Proteomes" id="UP000229789"/>
    </source>
</evidence>
<accession>A0A2H9RDG5</accession>
<dbReference type="EMBL" id="PFSX01000013">
    <property type="protein sequence ID" value="PJC01668.1"/>
    <property type="molecule type" value="Genomic_DNA"/>
</dbReference>
<evidence type="ECO:0000313" key="8">
    <source>
        <dbReference type="Proteomes" id="UP000228888"/>
    </source>
</evidence>
<comment type="caution">
    <text evidence="2">The sequence shown here is derived from an EMBL/GenBank/DDBJ whole genome shotgun (WGS) entry which is preliminary data.</text>
</comment>
<dbReference type="Proteomes" id="UP000231449">
    <property type="component" value="Unassembled WGS sequence"/>
</dbReference>
<keyword evidence="1" id="KW-1133">Transmembrane helix</keyword>